<dbReference type="EMBL" id="CM017705">
    <property type="protein sequence ID" value="TYG69090.1"/>
    <property type="molecule type" value="Genomic_DNA"/>
</dbReference>
<gene>
    <name evidence="1" type="ORF">ES288_D05G203300v1</name>
</gene>
<name>A0A5D2CJX9_GOSDA</name>
<dbReference type="AlphaFoldDB" id="A0A5D2CJX9"/>
<dbReference type="Proteomes" id="UP000323506">
    <property type="component" value="Chromosome D05"/>
</dbReference>
<sequence length="88" mass="10135">MSPHFNFHQNKDILLQTFISGESVGFINVGSTAAVQRIQRKVDSNCMRRRNKIHVGYKFIHSCIRGLRLWTKGAVALAPLRCQYYVIK</sequence>
<accession>A0A5D2CJX9</accession>
<proteinExistence type="predicted"/>
<evidence type="ECO:0000313" key="2">
    <source>
        <dbReference type="Proteomes" id="UP000323506"/>
    </source>
</evidence>
<evidence type="ECO:0000313" key="1">
    <source>
        <dbReference type="EMBL" id="TYG69090.1"/>
    </source>
</evidence>
<keyword evidence="2" id="KW-1185">Reference proteome</keyword>
<organism evidence="1 2">
    <name type="scientific">Gossypium darwinii</name>
    <name type="common">Darwin's cotton</name>
    <name type="synonym">Gossypium barbadense var. darwinii</name>
    <dbReference type="NCBI Taxonomy" id="34276"/>
    <lineage>
        <taxon>Eukaryota</taxon>
        <taxon>Viridiplantae</taxon>
        <taxon>Streptophyta</taxon>
        <taxon>Embryophyta</taxon>
        <taxon>Tracheophyta</taxon>
        <taxon>Spermatophyta</taxon>
        <taxon>Magnoliopsida</taxon>
        <taxon>eudicotyledons</taxon>
        <taxon>Gunneridae</taxon>
        <taxon>Pentapetalae</taxon>
        <taxon>rosids</taxon>
        <taxon>malvids</taxon>
        <taxon>Malvales</taxon>
        <taxon>Malvaceae</taxon>
        <taxon>Malvoideae</taxon>
        <taxon>Gossypium</taxon>
    </lineage>
</organism>
<protein>
    <submittedName>
        <fullName evidence="1">Uncharacterized protein</fullName>
    </submittedName>
</protein>
<reference evidence="1 2" key="1">
    <citation type="submission" date="2019-06" db="EMBL/GenBank/DDBJ databases">
        <title>WGS assembly of Gossypium darwinii.</title>
        <authorList>
            <person name="Chen Z.J."/>
            <person name="Sreedasyam A."/>
            <person name="Ando A."/>
            <person name="Song Q."/>
            <person name="De L."/>
            <person name="Hulse-Kemp A."/>
            <person name="Ding M."/>
            <person name="Ye W."/>
            <person name="Kirkbride R."/>
            <person name="Jenkins J."/>
            <person name="Plott C."/>
            <person name="Lovell J."/>
            <person name="Lin Y.-M."/>
            <person name="Vaughn R."/>
            <person name="Liu B."/>
            <person name="Li W."/>
            <person name="Simpson S."/>
            <person name="Scheffler B."/>
            <person name="Saski C."/>
            <person name="Grover C."/>
            <person name="Hu G."/>
            <person name="Conover J."/>
            <person name="Carlson J."/>
            <person name="Shu S."/>
            <person name="Boston L."/>
            <person name="Williams M."/>
            <person name="Peterson D."/>
            <person name="Mcgee K."/>
            <person name="Jones D."/>
            <person name="Wendel J."/>
            <person name="Stelly D."/>
            <person name="Grimwood J."/>
            <person name="Schmutz J."/>
        </authorList>
    </citation>
    <scope>NUCLEOTIDE SEQUENCE [LARGE SCALE GENOMIC DNA]</scope>
    <source>
        <strain evidence="1">1808015.09</strain>
    </source>
</reference>